<dbReference type="Pfam" id="PF00072">
    <property type="entry name" value="Response_reg"/>
    <property type="match status" value="1"/>
</dbReference>
<keyword evidence="2" id="KW-0805">Transcription regulation</keyword>
<dbReference type="PANTHER" id="PTHR43214:SF41">
    <property type="entry name" value="NITRATE_NITRITE RESPONSE REGULATOR PROTEIN NARP"/>
    <property type="match status" value="1"/>
</dbReference>
<reference evidence="8 9" key="1">
    <citation type="submission" date="2021-03" db="EMBL/GenBank/DDBJ databases">
        <title>Complete Genome Sequences of Two Lysobacter Strains Isolated from Sea Water (Lysobacter caseinilyticus) and Soil (Lysobacter helvus) in South Korea.</title>
        <authorList>
            <person name="Watanabe Y."/>
            <person name="Arakawa K."/>
        </authorList>
    </citation>
    <scope>NUCLEOTIDE SEQUENCE [LARGE SCALE GENOMIC DNA]</scope>
    <source>
        <strain evidence="8 9">KVB24</strain>
    </source>
</reference>
<dbReference type="GO" id="GO:0003677">
    <property type="term" value="F:DNA binding"/>
    <property type="evidence" value="ECO:0007669"/>
    <property type="project" value="UniProtKB-KW"/>
</dbReference>
<dbReference type="Gene3D" id="1.10.10.10">
    <property type="entry name" value="Winged helix-like DNA-binding domain superfamily/Winged helix DNA-binding domain"/>
    <property type="match status" value="1"/>
</dbReference>
<dbReference type="PANTHER" id="PTHR43214">
    <property type="entry name" value="TWO-COMPONENT RESPONSE REGULATOR"/>
    <property type="match status" value="1"/>
</dbReference>
<feature type="domain" description="HTH luxR-type" evidence="6">
    <location>
        <begin position="152"/>
        <end position="217"/>
    </location>
</feature>
<dbReference type="InterPro" id="IPR058245">
    <property type="entry name" value="NreC/VraR/RcsB-like_REC"/>
</dbReference>
<dbReference type="InterPro" id="IPR011006">
    <property type="entry name" value="CheY-like_superfamily"/>
</dbReference>
<name>A0ABN6FU34_9GAMM</name>
<keyword evidence="1 5" id="KW-0597">Phosphoprotein</keyword>
<sequence>MSEHTHVAPGHAPARDIDLLLADDHLLVAQGVERLLMECFGDVRLVQSGEALVAAVAASEPDVVISDITMEGISGIDAMRQLRELGHDTPFIFLTMHGSPEMAAEAINAGGSGYVLKHSAGEELVRAIQEVLAGRTYITPTLAVRTISASAAPRTAPALTDKQSDILHRVARGLRSKQIAWELGLSVRTVESHKYTIMQVLGVHSTVDLVRKASRMGLISGFEEEPEAEERTH</sequence>
<dbReference type="Gene3D" id="3.40.50.2300">
    <property type="match status" value="1"/>
</dbReference>
<feature type="domain" description="Response regulatory" evidence="7">
    <location>
        <begin position="18"/>
        <end position="132"/>
    </location>
</feature>
<evidence type="ECO:0000313" key="8">
    <source>
        <dbReference type="EMBL" id="BCT93207.1"/>
    </source>
</evidence>
<dbReference type="PRINTS" id="PR00038">
    <property type="entry name" value="HTHLUXR"/>
</dbReference>
<protein>
    <submittedName>
        <fullName evidence="8">DNA-binding response regulator</fullName>
    </submittedName>
</protein>
<keyword evidence="9" id="KW-1185">Reference proteome</keyword>
<evidence type="ECO:0000256" key="2">
    <source>
        <dbReference type="ARBA" id="ARBA00023015"/>
    </source>
</evidence>
<dbReference type="InterPro" id="IPR000792">
    <property type="entry name" value="Tscrpt_reg_LuxR_C"/>
</dbReference>
<dbReference type="Proteomes" id="UP000681317">
    <property type="component" value="Chromosome"/>
</dbReference>
<keyword evidence="3 8" id="KW-0238">DNA-binding</keyword>
<dbReference type="SUPFAM" id="SSF46894">
    <property type="entry name" value="C-terminal effector domain of the bipartite response regulators"/>
    <property type="match status" value="1"/>
</dbReference>
<feature type="modified residue" description="4-aspartylphosphate" evidence="5">
    <location>
        <position position="67"/>
    </location>
</feature>
<dbReference type="SUPFAM" id="SSF52172">
    <property type="entry name" value="CheY-like"/>
    <property type="match status" value="1"/>
</dbReference>
<gene>
    <name evidence="8" type="ORF">LYSCAS_22310</name>
</gene>
<dbReference type="Pfam" id="PF00196">
    <property type="entry name" value="GerE"/>
    <property type="match status" value="1"/>
</dbReference>
<dbReference type="PROSITE" id="PS50043">
    <property type="entry name" value="HTH_LUXR_2"/>
    <property type="match status" value="1"/>
</dbReference>
<dbReference type="CDD" id="cd06170">
    <property type="entry name" value="LuxR_C_like"/>
    <property type="match status" value="1"/>
</dbReference>
<proteinExistence type="predicted"/>
<dbReference type="RefSeq" id="WP_213434148.1">
    <property type="nucleotide sequence ID" value="NZ_AP024545.1"/>
</dbReference>
<evidence type="ECO:0000259" key="7">
    <source>
        <dbReference type="PROSITE" id="PS50110"/>
    </source>
</evidence>
<evidence type="ECO:0000256" key="1">
    <source>
        <dbReference type="ARBA" id="ARBA00022553"/>
    </source>
</evidence>
<dbReference type="InterPro" id="IPR039420">
    <property type="entry name" value="WalR-like"/>
</dbReference>
<dbReference type="PROSITE" id="PS50110">
    <property type="entry name" value="RESPONSE_REGULATORY"/>
    <property type="match status" value="1"/>
</dbReference>
<dbReference type="InterPro" id="IPR016032">
    <property type="entry name" value="Sig_transdc_resp-reg_C-effctor"/>
</dbReference>
<dbReference type="InterPro" id="IPR001789">
    <property type="entry name" value="Sig_transdc_resp-reg_receiver"/>
</dbReference>
<organism evidence="8 9">
    <name type="scientific">Noviluteimonas caseinilytica</name>
    <dbReference type="NCBI Taxonomy" id="2675101"/>
    <lineage>
        <taxon>Bacteria</taxon>
        <taxon>Pseudomonadati</taxon>
        <taxon>Pseudomonadota</taxon>
        <taxon>Gammaproteobacteria</taxon>
        <taxon>Lysobacterales</taxon>
        <taxon>Lysobacteraceae</taxon>
        <taxon>Noviluteimonas</taxon>
    </lineage>
</organism>
<evidence type="ECO:0000256" key="5">
    <source>
        <dbReference type="PROSITE-ProRule" id="PRU00169"/>
    </source>
</evidence>
<dbReference type="CDD" id="cd17535">
    <property type="entry name" value="REC_NarL-like"/>
    <property type="match status" value="1"/>
</dbReference>
<keyword evidence="4" id="KW-0804">Transcription</keyword>
<accession>A0ABN6FU34</accession>
<dbReference type="SMART" id="SM00421">
    <property type="entry name" value="HTH_LUXR"/>
    <property type="match status" value="1"/>
</dbReference>
<dbReference type="InterPro" id="IPR036388">
    <property type="entry name" value="WH-like_DNA-bd_sf"/>
</dbReference>
<dbReference type="EMBL" id="AP024545">
    <property type="protein sequence ID" value="BCT93207.1"/>
    <property type="molecule type" value="Genomic_DNA"/>
</dbReference>
<evidence type="ECO:0000313" key="9">
    <source>
        <dbReference type="Proteomes" id="UP000681317"/>
    </source>
</evidence>
<dbReference type="SMART" id="SM00448">
    <property type="entry name" value="REC"/>
    <property type="match status" value="1"/>
</dbReference>
<evidence type="ECO:0000256" key="4">
    <source>
        <dbReference type="ARBA" id="ARBA00023163"/>
    </source>
</evidence>
<evidence type="ECO:0000259" key="6">
    <source>
        <dbReference type="PROSITE" id="PS50043"/>
    </source>
</evidence>
<evidence type="ECO:0000256" key="3">
    <source>
        <dbReference type="ARBA" id="ARBA00023125"/>
    </source>
</evidence>